<evidence type="ECO:0000313" key="7">
    <source>
        <dbReference type="EMBL" id="CUI15905.1"/>
    </source>
</evidence>
<evidence type="ECO:0000256" key="4">
    <source>
        <dbReference type="PROSITE-ProRule" id="PRU01024"/>
    </source>
</evidence>
<dbReference type="Gene3D" id="3.40.50.150">
    <property type="entry name" value="Vaccinia Virus protein VP39"/>
    <property type="match status" value="1"/>
</dbReference>
<dbReference type="GO" id="GO:0006396">
    <property type="term" value="P:RNA processing"/>
    <property type="evidence" value="ECO:0007669"/>
    <property type="project" value="InterPro"/>
</dbReference>
<dbReference type="PROSITE" id="PS01230">
    <property type="entry name" value="TRMA_1"/>
    <property type="match status" value="1"/>
</dbReference>
<dbReference type="AlphaFoldDB" id="A0A0U5EPS0"/>
<comment type="similarity">
    <text evidence="4">Belongs to the class I-like SAM-binding methyltransferase superfamily. RNA M5U methyltransferase family.</text>
</comment>
<dbReference type="InParanoid" id="A0A0U5EPS0"/>
<feature type="binding site" evidence="4">
    <location>
        <position position="266"/>
    </location>
    <ligand>
        <name>S-adenosyl-L-methionine</name>
        <dbReference type="ChEBI" id="CHEBI:59789"/>
    </ligand>
</feature>
<feature type="domain" description="TRAM" evidence="6">
    <location>
        <begin position="1"/>
        <end position="62"/>
    </location>
</feature>
<name>A0A0U5EPS0_9BACT</name>
<dbReference type="InterPro" id="IPR030390">
    <property type="entry name" value="MeTrfase_TrmA_AS"/>
</dbReference>
<sequence length="450" mass="50527">MIEKLAVNSIITGDIQSIAFGGEGILRHQGFVVFVPFTAPGDKIVCRITEVKKSFAKGEVIRLEHLSPQRIKPPCPYFGTCGGCQIQHLNDEAQAKYKLSAVTDALKRIGHLKVPPAQIVPAHLKWAYRRHITLHLKPVGQGFEAGYIGVDHRSLVFIQSCPIFNAPQDPIVKQLQELVSSLSNSTQQEGRVMILKNHRDQYILSFQFASLSGLDLHTFETSLQHYPTFTGIIVQSPQEQRTFGDPYCEQKLEGLTFRFTPQAFVQNHPEQSTNIYKHICTLAGEHSPKKILDLYCGFGITSLLLSRQGHTVTGIEYNPDAIRFAQDNGHLNHLKQAHFLQGDVEKVLPHCLKTEGPPDLILMNPPRTGLSKGVIQTVLKAAPTELIYVSCMPATLARDLALFCQDQYDIQQCIVYDMFPQTAHVETLIYLKKKKEYNHSVLNKGKRLSR</sequence>
<dbReference type="InterPro" id="IPR012340">
    <property type="entry name" value="NA-bd_OB-fold"/>
</dbReference>
<dbReference type="SUPFAM" id="SSF53335">
    <property type="entry name" value="S-adenosyl-L-methionine-dependent methyltransferases"/>
    <property type="match status" value="1"/>
</dbReference>
<keyword evidence="1 4" id="KW-0489">Methyltransferase</keyword>
<feature type="active site" evidence="5">
    <location>
        <position position="391"/>
    </location>
</feature>
<evidence type="ECO:0000256" key="5">
    <source>
        <dbReference type="PROSITE-ProRule" id="PRU10015"/>
    </source>
</evidence>
<dbReference type="NCBIfam" id="TIGR00479">
    <property type="entry name" value="rumA"/>
    <property type="match status" value="1"/>
</dbReference>
<organism evidence="7 8">
    <name type="scientific">Candidatus Protochlamydia naegleriophila</name>
    <dbReference type="NCBI Taxonomy" id="389348"/>
    <lineage>
        <taxon>Bacteria</taxon>
        <taxon>Pseudomonadati</taxon>
        <taxon>Chlamydiota</taxon>
        <taxon>Chlamydiia</taxon>
        <taxon>Parachlamydiales</taxon>
        <taxon>Parachlamydiaceae</taxon>
        <taxon>Candidatus Protochlamydia</taxon>
    </lineage>
</organism>
<dbReference type="FunFam" id="2.40.50.140:FF:000097">
    <property type="entry name" value="23S rRNA (uracil(1939)-C(5))-methyltransferase RlmD"/>
    <property type="match status" value="1"/>
</dbReference>
<dbReference type="GO" id="GO:0008173">
    <property type="term" value="F:RNA methyltransferase activity"/>
    <property type="evidence" value="ECO:0007669"/>
    <property type="project" value="InterPro"/>
</dbReference>
<dbReference type="PATRIC" id="fig|389348.3.peg.301"/>
<dbReference type="PANTHER" id="PTHR11061:SF30">
    <property type="entry name" value="TRNA (URACIL(54)-C(5))-METHYLTRANSFERASE"/>
    <property type="match status" value="1"/>
</dbReference>
<feature type="active site" description="Nucleophile" evidence="4">
    <location>
        <position position="391"/>
    </location>
</feature>
<dbReference type="PROSITE" id="PS51687">
    <property type="entry name" value="SAM_MT_RNA_M5U"/>
    <property type="match status" value="1"/>
</dbReference>
<dbReference type="Gene3D" id="2.40.50.1070">
    <property type="match status" value="1"/>
</dbReference>
<dbReference type="SUPFAM" id="SSF50249">
    <property type="entry name" value="Nucleic acid-binding proteins"/>
    <property type="match status" value="1"/>
</dbReference>
<evidence type="ECO:0000256" key="1">
    <source>
        <dbReference type="ARBA" id="ARBA00022603"/>
    </source>
</evidence>
<dbReference type="InterPro" id="IPR010280">
    <property type="entry name" value="U5_MeTrfase_fam"/>
</dbReference>
<dbReference type="PANTHER" id="PTHR11061">
    <property type="entry name" value="RNA M5U METHYLTRANSFERASE"/>
    <property type="match status" value="1"/>
</dbReference>
<reference evidence="8" key="1">
    <citation type="submission" date="2015-09" db="EMBL/GenBank/DDBJ databases">
        <authorList>
            <person name="Bertelli C."/>
        </authorList>
    </citation>
    <scope>NUCLEOTIDE SEQUENCE [LARGE SCALE GENOMIC DNA]</scope>
    <source>
        <strain evidence="8">KNic</strain>
    </source>
</reference>
<dbReference type="FunCoup" id="A0A0U5EPS0">
    <property type="interactions" value="353"/>
</dbReference>
<dbReference type="Proteomes" id="UP000069902">
    <property type="component" value="Chromosome cPNK"/>
</dbReference>
<feature type="binding site" evidence="4">
    <location>
        <position position="316"/>
    </location>
    <ligand>
        <name>S-adenosyl-L-methionine</name>
        <dbReference type="ChEBI" id="CHEBI:59789"/>
    </ligand>
</feature>
<gene>
    <name evidence="7" type="ORF">PNK_0268</name>
</gene>
<keyword evidence="3 4" id="KW-0949">S-adenosyl-L-methionine</keyword>
<dbReference type="CDD" id="cd02440">
    <property type="entry name" value="AdoMet_MTases"/>
    <property type="match status" value="1"/>
</dbReference>
<dbReference type="STRING" id="389348.PNK_0268"/>
<dbReference type="InterPro" id="IPR002792">
    <property type="entry name" value="TRAM_dom"/>
</dbReference>
<evidence type="ECO:0000256" key="3">
    <source>
        <dbReference type="ARBA" id="ARBA00022691"/>
    </source>
</evidence>
<proteinExistence type="inferred from homology"/>
<dbReference type="GO" id="GO:0032259">
    <property type="term" value="P:methylation"/>
    <property type="evidence" value="ECO:0007669"/>
    <property type="project" value="UniProtKB-KW"/>
</dbReference>
<dbReference type="EMBL" id="LN879502">
    <property type="protein sequence ID" value="CUI15905.1"/>
    <property type="molecule type" value="Genomic_DNA"/>
</dbReference>
<dbReference type="Gene3D" id="2.40.50.140">
    <property type="entry name" value="Nucleic acid-binding proteins"/>
    <property type="match status" value="1"/>
</dbReference>
<evidence type="ECO:0000256" key="2">
    <source>
        <dbReference type="ARBA" id="ARBA00022679"/>
    </source>
</evidence>
<protein>
    <recommendedName>
        <fullName evidence="6">TRAM domain-containing protein</fullName>
    </recommendedName>
</protein>
<dbReference type="RefSeq" id="WP_059059823.1">
    <property type="nucleotide sequence ID" value="NZ_LN879502.1"/>
</dbReference>
<dbReference type="Pfam" id="PF01938">
    <property type="entry name" value="TRAM"/>
    <property type="match status" value="1"/>
</dbReference>
<dbReference type="InterPro" id="IPR029063">
    <property type="entry name" value="SAM-dependent_MTases_sf"/>
</dbReference>
<evidence type="ECO:0000313" key="8">
    <source>
        <dbReference type="Proteomes" id="UP000069902"/>
    </source>
</evidence>
<dbReference type="PROSITE" id="PS50926">
    <property type="entry name" value="TRAM"/>
    <property type="match status" value="1"/>
</dbReference>
<dbReference type="KEGG" id="pnl:PNK_0268"/>
<keyword evidence="8" id="KW-1185">Reference proteome</keyword>
<accession>A0A0U5EPS0</accession>
<feature type="binding site" evidence="4">
    <location>
        <position position="295"/>
    </location>
    <ligand>
        <name>S-adenosyl-L-methionine</name>
        <dbReference type="ChEBI" id="CHEBI:59789"/>
    </ligand>
</feature>
<feature type="binding site" evidence="4">
    <location>
        <position position="364"/>
    </location>
    <ligand>
        <name>S-adenosyl-L-methionine</name>
        <dbReference type="ChEBI" id="CHEBI:59789"/>
    </ligand>
</feature>
<dbReference type="InterPro" id="IPR025714">
    <property type="entry name" value="Methyltranfer_dom"/>
</dbReference>
<evidence type="ECO:0000259" key="6">
    <source>
        <dbReference type="PROSITE" id="PS50926"/>
    </source>
</evidence>
<dbReference type="Pfam" id="PF13847">
    <property type="entry name" value="Methyltransf_31"/>
    <property type="match status" value="1"/>
</dbReference>
<dbReference type="GO" id="GO:0008757">
    <property type="term" value="F:S-adenosylmethionine-dependent methyltransferase activity"/>
    <property type="evidence" value="ECO:0007669"/>
    <property type="project" value="InterPro"/>
</dbReference>
<keyword evidence="2 4" id="KW-0808">Transferase</keyword>